<proteinExistence type="predicted"/>
<dbReference type="GO" id="GO:0006865">
    <property type="term" value="P:amino acid transport"/>
    <property type="evidence" value="ECO:0000318"/>
    <property type="project" value="GO_Central"/>
</dbReference>
<evidence type="ECO:0000256" key="2">
    <source>
        <dbReference type="ARBA" id="ARBA00023295"/>
    </source>
</evidence>
<feature type="domain" description="Glycosyl hydrolase family 13 catalytic" evidence="3">
    <location>
        <begin position="21"/>
        <end position="423"/>
    </location>
</feature>
<dbReference type="InterPro" id="IPR017853">
    <property type="entry name" value="GH"/>
</dbReference>
<dbReference type="InParanoid" id="A0A7M7PMD3"/>
<accession>A0A7M7PMD3</accession>
<dbReference type="EnsemblMetazoa" id="XM_030998160">
    <property type="protein sequence ID" value="XP_030854020"/>
    <property type="gene ID" value="LOC583103"/>
</dbReference>
<dbReference type="AlphaFoldDB" id="A0A7M7PMD3"/>
<dbReference type="CTD" id="6519"/>
<dbReference type="OrthoDB" id="1740265at2759"/>
<dbReference type="PANTHER" id="PTHR10357:SF179">
    <property type="entry name" value="NEUTRAL AND BASIC AMINO ACID TRANSPORT PROTEIN RBAT"/>
    <property type="match status" value="1"/>
</dbReference>
<dbReference type="KEGG" id="spu:583103"/>
<dbReference type="GO" id="GO:0016798">
    <property type="term" value="F:hydrolase activity, acting on glycosyl bonds"/>
    <property type="evidence" value="ECO:0007669"/>
    <property type="project" value="UniProtKB-KW"/>
</dbReference>
<protein>
    <recommendedName>
        <fullName evidence="3">Glycosyl hydrolase family 13 catalytic domain-containing protein</fullName>
    </recommendedName>
</protein>
<dbReference type="SMART" id="SM00642">
    <property type="entry name" value="Aamy"/>
    <property type="match status" value="1"/>
</dbReference>
<name>A0A7M7PMD3_STRPU</name>
<dbReference type="InterPro" id="IPR006047">
    <property type="entry name" value="GH13_cat_dom"/>
</dbReference>
<organism evidence="4 5">
    <name type="scientific">Strongylocentrotus purpuratus</name>
    <name type="common">Purple sea urchin</name>
    <dbReference type="NCBI Taxonomy" id="7668"/>
    <lineage>
        <taxon>Eukaryota</taxon>
        <taxon>Metazoa</taxon>
        <taxon>Echinodermata</taxon>
        <taxon>Eleutherozoa</taxon>
        <taxon>Echinozoa</taxon>
        <taxon>Echinoidea</taxon>
        <taxon>Euechinoidea</taxon>
        <taxon>Echinacea</taxon>
        <taxon>Camarodonta</taxon>
        <taxon>Echinidea</taxon>
        <taxon>Strongylocentrotidae</taxon>
        <taxon>Strongylocentrotus</taxon>
    </lineage>
</organism>
<dbReference type="SUPFAM" id="SSF51445">
    <property type="entry name" value="(Trans)glycosidases"/>
    <property type="match status" value="1"/>
</dbReference>
<dbReference type="Gene3D" id="3.90.400.10">
    <property type="entry name" value="Oligo-1,6-glucosidase, Domain 2"/>
    <property type="match status" value="1"/>
</dbReference>
<evidence type="ECO:0000259" key="3">
    <source>
        <dbReference type="SMART" id="SM00642"/>
    </source>
</evidence>
<dbReference type="Proteomes" id="UP000007110">
    <property type="component" value="Unassembled WGS sequence"/>
</dbReference>
<reference evidence="4" key="2">
    <citation type="submission" date="2021-01" db="UniProtKB">
        <authorList>
            <consortium name="EnsemblMetazoa"/>
        </authorList>
    </citation>
    <scope>IDENTIFICATION</scope>
</reference>
<dbReference type="GO" id="GO:0005975">
    <property type="term" value="P:carbohydrate metabolic process"/>
    <property type="evidence" value="ECO:0007669"/>
    <property type="project" value="InterPro"/>
</dbReference>
<dbReference type="GeneID" id="583103"/>
<keyword evidence="5" id="KW-1185">Reference proteome</keyword>
<sequence length="585" mass="67412">MMSEARQFGWKEWWKNTIIYQIYPRSFMDADGDGVGDLKGITSRLQYFVDIDVRAIWISPIFSSPFADFGYDISDFKDIDPVFGTLDDYDALIKEAHRLGLKVILDFVPNHSSDQHPWFLESKKNRDYRNPYRDYYVWKDPKAGCTSVDPRECLPNNWIGVFGGSVWEWVEERQQFYMHAFLKEQPDLNYLDGIVRDEMKDVVRFWMERGADGLRVDAVAQLIEDHYMRDEPPDPAYKPTGKETRPQWTSLLHNYTFNHPEHHTSIRSWRSDVMDKYSTEPNYRFMMTETYDEPANLLDYYGTEDGAEADFPFNFQLISLNADNLSGNKVFQLVDDWMKVTLGDKWPNWVIGNHDNFRAGHRLGKQFARAANVLNLLLPGTPTTYYGEELGMEHISVTFEETQDPSGKNNPCCWEAYSRDPERSPMQWNTEKNAGFSTAQKTWLPVHENYLTGLNVESQLKDPKSMLNLYKSLAKIRKLRPAFHTNTLQYSVVNENIFSFLRAPAADESQYPSYLVAINFGKSGPVIGDYAGALRTNGVALKSNVGVVEISSNVDRNGEKVPLNSIELRSGEALVVRIGEERDEL</sequence>
<dbReference type="InterPro" id="IPR045857">
    <property type="entry name" value="O16G_dom_2"/>
</dbReference>
<evidence type="ECO:0000256" key="1">
    <source>
        <dbReference type="ARBA" id="ARBA00022801"/>
    </source>
</evidence>
<dbReference type="FunCoup" id="A0A7M7PMD3">
    <property type="interactions" value="19"/>
</dbReference>
<dbReference type="OMA" id="STYHYWA"/>
<dbReference type="InterPro" id="IPR013780">
    <property type="entry name" value="Glyco_hydro_b"/>
</dbReference>
<evidence type="ECO:0000313" key="5">
    <source>
        <dbReference type="Proteomes" id="UP000007110"/>
    </source>
</evidence>
<dbReference type="Gene3D" id="2.60.40.1180">
    <property type="entry name" value="Golgi alpha-mannosidase II"/>
    <property type="match status" value="1"/>
</dbReference>
<dbReference type="FunFam" id="3.90.400.10:FF:000002">
    <property type="entry name" value="Sucrose isomerase"/>
    <property type="match status" value="1"/>
</dbReference>
<keyword evidence="2" id="KW-0326">Glycosidase</keyword>
<dbReference type="Pfam" id="PF00128">
    <property type="entry name" value="Alpha-amylase"/>
    <property type="match status" value="1"/>
</dbReference>
<evidence type="ECO:0000313" key="4">
    <source>
        <dbReference type="EnsemblMetazoa" id="XP_030854020"/>
    </source>
</evidence>
<dbReference type="RefSeq" id="XP_030854020.1">
    <property type="nucleotide sequence ID" value="XM_030998160.1"/>
</dbReference>
<reference evidence="5" key="1">
    <citation type="submission" date="2015-02" db="EMBL/GenBank/DDBJ databases">
        <title>Genome sequencing for Strongylocentrotus purpuratus.</title>
        <authorList>
            <person name="Murali S."/>
            <person name="Liu Y."/>
            <person name="Vee V."/>
            <person name="English A."/>
            <person name="Wang M."/>
            <person name="Skinner E."/>
            <person name="Han Y."/>
            <person name="Muzny D.M."/>
            <person name="Worley K.C."/>
            <person name="Gibbs R.A."/>
        </authorList>
    </citation>
    <scope>NUCLEOTIDE SEQUENCE</scope>
</reference>
<dbReference type="Gene3D" id="3.20.20.80">
    <property type="entry name" value="Glycosidases"/>
    <property type="match status" value="1"/>
</dbReference>
<keyword evidence="1" id="KW-0378">Hydrolase</keyword>
<dbReference type="PANTHER" id="PTHR10357">
    <property type="entry name" value="ALPHA-AMYLASE FAMILY MEMBER"/>
    <property type="match status" value="1"/>
</dbReference>